<protein>
    <recommendedName>
        <fullName evidence="3">DUF2188 domain-containing protein</fullName>
    </recommendedName>
</protein>
<accession>A0A498CCK5</accession>
<dbReference type="OrthoDB" id="9938764at2"/>
<reference evidence="1 2" key="1">
    <citation type="submission" date="2018-10" db="EMBL/GenBank/DDBJ databases">
        <title>Comparative analysis of microorganisms from saline springs in Andes Mountain Range, Colombia.</title>
        <authorList>
            <person name="Rubin E."/>
        </authorList>
    </citation>
    <scope>NUCLEOTIDE SEQUENCE [LARGE SCALE GENOMIC DNA]</scope>
    <source>
        <strain evidence="1 2">USBA GBX 843</strain>
    </source>
</reference>
<dbReference type="EMBL" id="RCDC01000005">
    <property type="protein sequence ID" value="RLK53435.1"/>
    <property type="molecule type" value="Genomic_DNA"/>
</dbReference>
<evidence type="ECO:0008006" key="3">
    <source>
        <dbReference type="Google" id="ProtNLM"/>
    </source>
</evidence>
<gene>
    <name evidence="1" type="ORF">BCL79_2741</name>
</gene>
<sequence>MEKTRIDVYKLGNIWKVRTTVKGAVMSPSDSWMSRTDALDVAMAIAEERFRENKESVDVYYEESGRFILVEKGFRHFT</sequence>
<name>A0A498CCK5_9GAMM</name>
<evidence type="ECO:0000313" key="1">
    <source>
        <dbReference type="EMBL" id="RLK53435.1"/>
    </source>
</evidence>
<dbReference type="Proteomes" id="UP000274786">
    <property type="component" value="Unassembled WGS sequence"/>
</dbReference>
<comment type="caution">
    <text evidence="1">The sequence shown here is derived from an EMBL/GenBank/DDBJ whole genome shotgun (WGS) entry which is preliminary data.</text>
</comment>
<evidence type="ECO:0000313" key="2">
    <source>
        <dbReference type="Proteomes" id="UP000274786"/>
    </source>
</evidence>
<organism evidence="1 2">
    <name type="scientific">Stenotrophomonas rhizophila</name>
    <dbReference type="NCBI Taxonomy" id="216778"/>
    <lineage>
        <taxon>Bacteria</taxon>
        <taxon>Pseudomonadati</taxon>
        <taxon>Pseudomonadota</taxon>
        <taxon>Gammaproteobacteria</taxon>
        <taxon>Lysobacterales</taxon>
        <taxon>Lysobacteraceae</taxon>
        <taxon>Stenotrophomonas</taxon>
    </lineage>
</organism>
<proteinExistence type="predicted"/>
<dbReference type="AlphaFoldDB" id="A0A498CCK5"/>